<dbReference type="PANTHER" id="PTHR33407">
    <property type="entry name" value="PECTATE LYASE F-RELATED"/>
    <property type="match status" value="1"/>
</dbReference>
<dbReference type="Proteomes" id="UP000199391">
    <property type="component" value="Unassembled WGS sequence"/>
</dbReference>
<dbReference type="Gene3D" id="2.160.20.10">
    <property type="entry name" value="Single-stranded right-handed beta-helix, Pectin lyase-like"/>
    <property type="match status" value="1"/>
</dbReference>
<proteinExistence type="inferred from homology"/>
<feature type="region of interest" description="Disordered" evidence="10">
    <location>
        <begin position="92"/>
        <end position="216"/>
    </location>
</feature>
<dbReference type="STRING" id="1035707.SAMN05216552_104014"/>
<dbReference type="RefSeq" id="WP_143133360.1">
    <property type="nucleotide sequence ID" value="NZ_FPBO01000040.1"/>
</dbReference>
<feature type="compositionally biased region" description="Basic and acidic residues" evidence="10">
    <location>
        <begin position="154"/>
        <end position="196"/>
    </location>
</feature>
<dbReference type="SUPFAM" id="SSF51126">
    <property type="entry name" value="Pectin lyase-like"/>
    <property type="match status" value="1"/>
</dbReference>
<feature type="compositionally biased region" description="Low complexity" evidence="10">
    <location>
        <begin position="197"/>
        <end position="216"/>
    </location>
</feature>
<dbReference type="OrthoDB" id="4298856at2"/>
<feature type="region of interest" description="Disordered" evidence="10">
    <location>
        <begin position="28"/>
        <end position="69"/>
    </location>
</feature>
<dbReference type="PANTHER" id="PTHR33407:SF9">
    <property type="entry name" value="PECTATE LYASE F-RELATED"/>
    <property type="match status" value="1"/>
</dbReference>
<comment type="cofactor">
    <cofactor evidence="2">
        <name>Ca(2+)</name>
        <dbReference type="ChEBI" id="CHEBI:29108"/>
    </cofactor>
</comment>
<evidence type="ECO:0000313" key="12">
    <source>
        <dbReference type="Proteomes" id="UP000199391"/>
    </source>
</evidence>
<keyword evidence="12" id="KW-1185">Reference proteome</keyword>
<name>A0A1I7LW60_9BURK</name>
<dbReference type="GO" id="GO:0030570">
    <property type="term" value="F:pectate lyase activity"/>
    <property type="evidence" value="ECO:0007669"/>
    <property type="project" value="UniProtKB-EC"/>
</dbReference>
<gene>
    <name evidence="11" type="ORF">SAMN05216552_104014</name>
</gene>
<evidence type="ECO:0000256" key="4">
    <source>
        <dbReference type="ARBA" id="ARBA00006463"/>
    </source>
</evidence>
<comment type="similarity">
    <text evidence="4">Belongs to the polysaccharide lyase 3 family.</text>
</comment>
<evidence type="ECO:0000256" key="7">
    <source>
        <dbReference type="ARBA" id="ARBA00022729"/>
    </source>
</evidence>
<dbReference type="GO" id="GO:0005576">
    <property type="term" value="C:extracellular region"/>
    <property type="evidence" value="ECO:0007669"/>
    <property type="project" value="UniProtKB-SubCell"/>
</dbReference>
<dbReference type="Pfam" id="PF03211">
    <property type="entry name" value="Pectate_lyase"/>
    <property type="match status" value="1"/>
</dbReference>
<evidence type="ECO:0000256" key="6">
    <source>
        <dbReference type="ARBA" id="ARBA00022525"/>
    </source>
</evidence>
<dbReference type="AlphaFoldDB" id="A0A1I7LW60"/>
<accession>A0A1I7LW60</accession>
<reference evidence="12" key="1">
    <citation type="submission" date="2016-10" db="EMBL/GenBank/DDBJ databases">
        <authorList>
            <person name="Varghese N."/>
            <person name="Submissions S."/>
        </authorList>
    </citation>
    <scope>NUCLEOTIDE SEQUENCE [LARGE SCALE GENOMIC DNA]</scope>
    <source>
        <strain evidence="12">CGMCC 1.11014</strain>
    </source>
</reference>
<sequence>MNMRTGGFGGADRWADVTINAYYYGKPPEVMDVPGDEDPLDIDAPAPRACSAKPSPRSGDAPTDADPMNNPMLLQLLQIIFLLGLLKKDDQVPEAGDKDMGGGGGGGGGGSPERSNAPWRGGDEPRIGGDDGEDGGTGPAARARKGSGASPGKRKADEYAGEKTDESPDKKARPKTDETVDEKNSEKTGGKSDAGKTGKTSKAGGPGTMPEPTGTVTVNETIVVKAGQVFDGGGKLYKAGKALGDGGQSEDQKPVFVIEPGGVLKNLQYEGADGIHTMGDATIKDVWARDVGEDAMTMKKPGNVTWSGGGAFNANDKIFQLNAGGSFTLENFTADGFGKAVRTNGGHQIDTDIVIRNSEFKNGKEAIVRTDSTSATISLEGVTFSNVPNDVLAPDATEVSGAVKRGKK</sequence>
<evidence type="ECO:0000256" key="3">
    <source>
        <dbReference type="ARBA" id="ARBA00004613"/>
    </source>
</evidence>
<dbReference type="EMBL" id="FPBO01000040">
    <property type="protein sequence ID" value="SFV13810.1"/>
    <property type="molecule type" value="Genomic_DNA"/>
</dbReference>
<keyword evidence="7" id="KW-0732">Signal</keyword>
<keyword evidence="6" id="KW-0964">Secreted</keyword>
<evidence type="ECO:0000256" key="5">
    <source>
        <dbReference type="ARBA" id="ARBA00012272"/>
    </source>
</evidence>
<keyword evidence="8" id="KW-0106">Calcium</keyword>
<evidence type="ECO:0000256" key="9">
    <source>
        <dbReference type="ARBA" id="ARBA00023239"/>
    </source>
</evidence>
<protein>
    <recommendedName>
        <fullName evidence="5">pectate lyase</fullName>
        <ecNumber evidence="5">4.2.2.2</ecNumber>
    </recommendedName>
</protein>
<comment type="catalytic activity">
    <reaction evidence="1">
        <text>Eliminative cleavage of (1-&gt;4)-alpha-D-galacturonan to give oligosaccharides with 4-deoxy-alpha-D-galact-4-enuronosyl groups at their non-reducing ends.</text>
        <dbReference type="EC" id="4.2.2.2"/>
    </reaction>
</comment>
<evidence type="ECO:0000256" key="8">
    <source>
        <dbReference type="ARBA" id="ARBA00022837"/>
    </source>
</evidence>
<comment type="subcellular location">
    <subcellularLocation>
        <location evidence="3">Secreted</location>
    </subcellularLocation>
</comment>
<dbReference type="InterPro" id="IPR012334">
    <property type="entry name" value="Pectin_lyas_fold"/>
</dbReference>
<evidence type="ECO:0000313" key="11">
    <source>
        <dbReference type="EMBL" id="SFV13810.1"/>
    </source>
</evidence>
<dbReference type="EC" id="4.2.2.2" evidence="5"/>
<dbReference type="InterPro" id="IPR004898">
    <property type="entry name" value="Pectate_lyase_PlyH/PlyE-like"/>
</dbReference>
<organism evidence="11 12">
    <name type="scientific">Pseudoduganella namucuonensis</name>
    <dbReference type="NCBI Taxonomy" id="1035707"/>
    <lineage>
        <taxon>Bacteria</taxon>
        <taxon>Pseudomonadati</taxon>
        <taxon>Pseudomonadota</taxon>
        <taxon>Betaproteobacteria</taxon>
        <taxon>Burkholderiales</taxon>
        <taxon>Oxalobacteraceae</taxon>
        <taxon>Telluria group</taxon>
        <taxon>Pseudoduganella</taxon>
    </lineage>
</organism>
<evidence type="ECO:0000256" key="2">
    <source>
        <dbReference type="ARBA" id="ARBA00001913"/>
    </source>
</evidence>
<evidence type="ECO:0000256" key="1">
    <source>
        <dbReference type="ARBA" id="ARBA00000695"/>
    </source>
</evidence>
<feature type="compositionally biased region" description="Gly residues" evidence="10">
    <location>
        <begin position="101"/>
        <end position="111"/>
    </location>
</feature>
<evidence type="ECO:0000256" key="10">
    <source>
        <dbReference type="SAM" id="MobiDB-lite"/>
    </source>
</evidence>
<keyword evidence="9 11" id="KW-0456">Lyase</keyword>
<dbReference type="InterPro" id="IPR011050">
    <property type="entry name" value="Pectin_lyase_fold/virulence"/>
</dbReference>